<dbReference type="SUPFAM" id="SSF53448">
    <property type="entry name" value="Nucleotide-diphospho-sugar transferases"/>
    <property type="match status" value="1"/>
</dbReference>
<dbReference type="InterPro" id="IPR013320">
    <property type="entry name" value="ConA-like_dom_sf"/>
</dbReference>
<evidence type="ECO:0000313" key="3">
    <source>
        <dbReference type="EMBL" id="ORY99901.1"/>
    </source>
</evidence>
<dbReference type="Proteomes" id="UP000242180">
    <property type="component" value="Unassembled WGS sequence"/>
</dbReference>
<accession>A0A1X2HM49</accession>
<keyword evidence="3" id="KW-0808">Transferase</keyword>
<dbReference type="InterPro" id="IPR029044">
    <property type="entry name" value="Nucleotide-diphossugar_trans"/>
</dbReference>
<reference evidence="3 4" key="1">
    <citation type="submission" date="2016-07" db="EMBL/GenBank/DDBJ databases">
        <title>Pervasive Adenine N6-methylation of Active Genes in Fungi.</title>
        <authorList>
            <consortium name="DOE Joint Genome Institute"/>
            <person name="Mondo S.J."/>
            <person name="Dannebaum R.O."/>
            <person name="Kuo R.C."/>
            <person name="Labutti K."/>
            <person name="Haridas S."/>
            <person name="Kuo A."/>
            <person name="Salamov A."/>
            <person name="Ahrendt S.R."/>
            <person name="Lipzen A."/>
            <person name="Sullivan W."/>
            <person name="Andreopoulos W.B."/>
            <person name="Clum A."/>
            <person name="Lindquist E."/>
            <person name="Daum C."/>
            <person name="Ramamoorthy G.K."/>
            <person name="Gryganskyi A."/>
            <person name="Culley D."/>
            <person name="Magnuson J.K."/>
            <person name="James T.Y."/>
            <person name="O'Malley M.A."/>
            <person name="Stajich J.E."/>
            <person name="Spatafora J.W."/>
            <person name="Visel A."/>
            <person name="Grigoriev I.V."/>
        </authorList>
    </citation>
    <scope>NUCLEOTIDE SEQUENCE [LARGE SCALE GENOMIC DNA]</scope>
    <source>
        <strain evidence="3 4">NRRL 2496</strain>
    </source>
</reference>
<dbReference type="Gene3D" id="3.90.550.20">
    <property type="match status" value="1"/>
</dbReference>
<dbReference type="EMBL" id="MCGN01000002">
    <property type="protein sequence ID" value="ORY99901.1"/>
    <property type="molecule type" value="Genomic_DNA"/>
</dbReference>
<keyword evidence="4" id="KW-1185">Reference proteome</keyword>
<evidence type="ECO:0000256" key="1">
    <source>
        <dbReference type="ARBA" id="ARBA00009003"/>
    </source>
</evidence>
<gene>
    <name evidence="3" type="ORF">BCR43DRAFT_451790</name>
</gene>
<dbReference type="AlphaFoldDB" id="A0A1X2HM49"/>
<proteinExistence type="inferred from homology"/>
<dbReference type="SUPFAM" id="SSF49899">
    <property type="entry name" value="Concanavalin A-like lectins/glucanases"/>
    <property type="match status" value="1"/>
</dbReference>
<name>A0A1X2HM49_SYNRA</name>
<dbReference type="Pfam" id="PF04488">
    <property type="entry name" value="Gly_transf_sug"/>
    <property type="match status" value="1"/>
</dbReference>
<dbReference type="PANTHER" id="PTHR46830">
    <property type="entry name" value="TRANSFERASE, PUTATIVE-RELATED"/>
    <property type="match status" value="1"/>
</dbReference>
<dbReference type="STRING" id="13706.A0A1X2HM49"/>
<evidence type="ECO:0000313" key="4">
    <source>
        <dbReference type="Proteomes" id="UP000242180"/>
    </source>
</evidence>
<comment type="caution">
    <text evidence="3">The sequence shown here is derived from an EMBL/GenBank/DDBJ whole genome shotgun (WGS) entry which is preliminary data.</text>
</comment>
<evidence type="ECO:0000256" key="2">
    <source>
        <dbReference type="SAM" id="MobiDB-lite"/>
    </source>
</evidence>
<dbReference type="Gene3D" id="2.60.120.200">
    <property type="match status" value="1"/>
</dbReference>
<dbReference type="OrthoDB" id="409543at2759"/>
<sequence length="643" mass="73521">MLPSFNTRRSHPRSLKRKAQPAYCCGLSRRWALRLVIFLIATFLLSQHYLTPSTTSKDATRQEAFPELSVARAVSLNEMSSTRIPKIVHFIYGLRGPEPTLDLIHYLAIKSAHDVLKPDKILFHYHYMPVGDMFERARPMLTLRHVPMVTNIFGRPVAHFAHAADVVRLEALLEFGGIYMDLDLISLKPVDHLLENTFVMGQEGQDGSVGLCNAMIMARPNAPFLQRWYATYATFDNSAWNYHSVILPGKLAPHFSNEVTILNHTAYFWPLWDTNGLRTLYLEKTYDFANNLGTHIWESPANKHLMRDVTEREIMEVDTSLYCQLRPFLLDGKPDPRQGSCDILAHTTRNDKLIGQWPLDQKTDIGLKRMRANDISGNQVSGLIQSGEFTLDGLYLAGEANYLFLSLPTETHLDALTVSWWMKTETEKENGTALVIQTERAKLYVRTERVKTYSNNRRMPISLGLSTVILEDDWNWKAQADLEVHASPSPVNQDKRHHHFSLVLNGVSAAHVPPVVLYMDGYVIASSSRWRLPHHFDKKVRGVWFGSSEPEHSNYQDPWDTRPSLEAWYQDIRIWERSLSPQELRDVMLEHGPFANAAEQPEKGTPQNRPQWEEKGPPEAQSHGAEQQQDDINPDANALWSED</sequence>
<dbReference type="InParanoid" id="A0A1X2HM49"/>
<protein>
    <submittedName>
        <fullName evidence="3">Nucleotide-diphospho-sugar transferase</fullName>
    </submittedName>
</protein>
<dbReference type="PANTHER" id="PTHR46830:SF2">
    <property type="entry name" value="ALPHA-1,4-N-ACETYLGLUCOSAMINYLTRANSFERASE"/>
    <property type="match status" value="1"/>
</dbReference>
<organism evidence="3 4">
    <name type="scientific">Syncephalastrum racemosum</name>
    <name type="common">Filamentous fungus</name>
    <dbReference type="NCBI Taxonomy" id="13706"/>
    <lineage>
        <taxon>Eukaryota</taxon>
        <taxon>Fungi</taxon>
        <taxon>Fungi incertae sedis</taxon>
        <taxon>Mucoromycota</taxon>
        <taxon>Mucoromycotina</taxon>
        <taxon>Mucoromycetes</taxon>
        <taxon>Mucorales</taxon>
        <taxon>Syncephalastraceae</taxon>
        <taxon>Syncephalastrum</taxon>
    </lineage>
</organism>
<dbReference type="GO" id="GO:0016740">
    <property type="term" value="F:transferase activity"/>
    <property type="evidence" value="ECO:0007669"/>
    <property type="project" value="UniProtKB-KW"/>
</dbReference>
<dbReference type="InterPro" id="IPR007577">
    <property type="entry name" value="GlycoTrfase_DXD_sugar-bd_CS"/>
</dbReference>
<comment type="similarity">
    <text evidence="1">Belongs to the glycosyltransferase 32 family.</text>
</comment>
<feature type="region of interest" description="Disordered" evidence="2">
    <location>
        <begin position="594"/>
        <end position="643"/>
    </location>
</feature>
<dbReference type="OMA" id="IMFHYHY"/>